<accession>A0A0H3I105</accession>
<evidence type="ECO:0000313" key="2">
    <source>
        <dbReference type="EMBL" id="AFI70031.1"/>
    </source>
</evidence>
<organism evidence="2 3">
    <name type="scientific">Burkholderia pseudomallei (strain 1026b)</name>
    <dbReference type="NCBI Taxonomy" id="884204"/>
    <lineage>
        <taxon>Bacteria</taxon>
        <taxon>Pseudomonadati</taxon>
        <taxon>Pseudomonadota</taxon>
        <taxon>Betaproteobacteria</taxon>
        <taxon>Burkholderiales</taxon>
        <taxon>Burkholderiaceae</taxon>
        <taxon>Burkholderia</taxon>
        <taxon>pseudomallei group</taxon>
    </lineage>
</organism>
<feature type="compositionally biased region" description="Low complexity" evidence="1">
    <location>
        <begin position="82"/>
        <end position="109"/>
    </location>
</feature>
<protein>
    <submittedName>
        <fullName evidence="2">Uncharacterized protein</fullName>
    </submittedName>
</protein>
<dbReference type="PATRIC" id="fig|884204.3.peg.6208"/>
<gene>
    <name evidence="2" type="ordered locus">BP1026B_II1798</name>
</gene>
<sequence length="159" mass="17212">MGCGLWAVGREVESGKSAAGSRKSKIGGRQVSESVDRFTPHRATTSCGTATSPATRFRTPGRPRRHDSRRRRAPMDPREANARSGGAFAGSARNASSARARAARGRCAGDMPATAQPARRAMSVRPPRRVRRGYKNAPARENRGKRTTTTHLGRQKTEC</sequence>
<dbReference type="Proteomes" id="UP000010087">
    <property type="component" value="Chromosome 2"/>
</dbReference>
<feature type="region of interest" description="Disordered" evidence="1">
    <location>
        <begin position="1"/>
        <end position="159"/>
    </location>
</feature>
<feature type="compositionally biased region" description="Basic residues" evidence="1">
    <location>
        <begin position="59"/>
        <end position="72"/>
    </location>
</feature>
<name>A0A0H3I105_BURP2</name>
<evidence type="ECO:0000313" key="3">
    <source>
        <dbReference type="Proteomes" id="UP000010087"/>
    </source>
</evidence>
<dbReference type="KEGG" id="bpz:BP1026B_II1798"/>
<evidence type="ECO:0000256" key="1">
    <source>
        <dbReference type="SAM" id="MobiDB-lite"/>
    </source>
</evidence>
<feature type="compositionally biased region" description="Polar residues" evidence="1">
    <location>
        <begin position="42"/>
        <end position="54"/>
    </location>
</feature>
<proteinExistence type="predicted"/>
<reference evidence="2 3" key="1">
    <citation type="journal article" date="2012" name="PLoS ONE">
        <title>Evolution of Burkholderia pseudomallei in recurrent melioidosis.</title>
        <authorList>
            <person name="Hayden H.S."/>
            <person name="Lim R."/>
            <person name="Brittnacher M.J."/>
            <person name="Sims E.H."/>
            <person name="Ramage E.R."/>
            <person name="Fong C."/>
            <person name="Wu Z."/>
            <person name="Crist E."/>
            <person name="Chang J."/>
            <person name="Zhou Y."/>
            <person name="Radey M."/>
            <person name="Rohmer L."/>
            <person name="Haugen E."/>
            <person name="Gillett W."/>
            <person name="Wuthiekanun V."/>
            <person name="Peacock S.J."/>
            <person name="Kaul R."/>
            <person name="Miller S.I."/>
            <person name="Manoil C."/>
            <person name="Jacobs M.A."/>
        </authorList>
    </citation>
    <scope>NUCLEOTIDE SEQUENCE [LARGE SCALE GENOMIC DNA]</scope>
    <source>
        <strain evidence="2 3">1026b</strain>
    </source>
</reference>
<dbReference type="EMBL" id="CP002834">
    <property type="protein sequence ID" value="AFI70031.1"/>
    <property type="molecule type" value="Genomic_DNA"/>
</dbReference>
<dbReference type="AlphaFoldDB" id="A0A0H3I105"/>